<evidence type="ECO:0000256" key="1">
    <source>
        <dbReference type="ARBA" id="ARBA00004651"/>
    </source>
</evidence>
<dbReference type="EMBL" id="MTHD01000004">
    <property type="protein sequence ID" value="OMG52858.1"/>
    <property type="molecule type" value="Genomic_DNA"/>
</dbReference>
<dbReference type="Pfam" id="PF03471">
    <property type="entry name" value="CorC_HlyC"/>
    <property type="match status" value="1"/>
</dbReference>
<dbReference type="STRING" id="418702.BJN45_11370"/>
<dbReference type="GO" id="GO:0050660">
    <property type="term" value="F:flavin adenine dinucleotide binding"/>
    <property type="evidence" value="ECO:0007669"/>
    <property type="project" value="InterPro"/>
</dbReference>
<feature type="transmembrane region" description="Helical" evidence="11">
    <location>
        <begin position="122"/>
        <end position="138"/>
    </location>
</feature>
<dbReference type="OrthoDB" id="9797674at2"/>
<feature type="domain" description="CNNM transmembrane" evidence="13">
    <location>
        <begin position="2"/>
        <end position="194"/>
    </location>
</feature>
<dbReference type="InterPro" id="IPR044751">
    <property type="entry name" value="Ion_transp-like_CBS"/>
</dbReference>
<evidence type="ECO:0000256" key="7">
    <source>
        <dbReference type="ARBA" id="ARBA00023122"/>
    </source>
</evidence>
<dbReference type="Gene3D" id="3.30.465.10">
    <property type="match status" value="1"/>
</dbReference>
<evidence type="ECO:0000313" key="15">
    <source>
        <dbReference type="Proteomes" id="UP000187526"/>
    </source>
</evidence>
<dbReference type="SUPFAM" id="SSF54631">
    <property type="entry name" value="CBS-domain pair"/>
    <property type="match status" value="1"/>
</dbReference>
<evidence type="ECO:0000259" key="12">
    <source>
        <dbReference type="PROSITE" id="PS51371"/>
    </source>
</evidence>
<feature type="transmembrane region" description="Helical" evidence="11">
    <location>
        <begin position="6"/>
        <end position="25"/>
    </location>
</feature>
<dbReference type="PROSITE" id="PS51371">
    <property type="entry name" value="CBS"/>
    <property type="match status" value="1"/>
</dbReference>
<feature type="transmembrane region" description="Helical" evidence="11">
    <location>
        <begin position="63"/>
        <end position="88"/>
    </location>
</feature>
<evidence type="ECO:0000256" key="6">
    <source>
        <dbReference type="ARBA" id="ARBA00022989"/>
    </source>
</evidence>
<dbReference type="RefSeq" id="WP_076095350.1">
    <property type="nucleotide sequence ID" value="NZ_MTHD01000004.1"/>
</dbReference>
<keyword evidence="6 10" id="KW-1133">Transmembrane helix</keyword>
<evidence type="ECO:0000256" key="8">
    <source>
        <dbReference type="ARBA" id="ARBA00023136"/>
    </source>
</evidence>
<evidence type="ECO:0000256" key="5">
    <source>
        <dbReference type="ARBA" id="ARBA00022737"/>
    </source>
</evidence>
<proteinExistence type="inferred from homology"/>
<protein>
    <submittedName>
        <fullName evidence="14">Magnesium and cobalt efflux protein CorC</fullName>
    </submittedName>
</protein>
<dbReference type="InterPro" id="IPR005170">
    <property type="entry name" value="Transptr-assoc_dom"/>
</dbReference>
<gene>
    <name evidence="14" type="ORF">BJN45_11370</name>
</gene>
<evidence type="ECO:0000313" key="14">
    <source>
        <dbReference type="EMBL" id="OMG52858.1"/>
    </source>
</evidence>
<name>A0A1R1I282_9RHOO</name>
<organism evidence="14 15">
    <name type="scientific">Azonexus hydrophilus</name>
    <dbReference type="NCBI Taxonomy" id="418702"/>
    <lineage>
        <taxon>Bacteria</taxon>
        <taxon>Pseudomonadati</taxon>
        <taxon>Pseudomonadota</taxon>
        <taxon>Betaproteobacteria</taxon>
        <taxon>Rhodocyclales</taxon>
        <taxon>Azonexaceae</taxon>
        <taxon>Azonexus</taxon>
    </lineage>
</organism>
<dbReference type="InterPro" id="IPR002550">
    <property type="entry name" value="CNNM"/>
</dbReference>
<evidence type="ECO:0000256" key="9">
    <source>
        <dbReference type="PROSITE-ProRule" id="PRU00703"/>
    </source>
</evidence>
<feature type="transmembrane region" description="Helical" evidence="11">
    <location>
        <begin position="94"/>
        <end position="110"/>
    </location>
</feature>
<keyword evidence="8 10" id="KW-0472">Membrane</keyword>
<dbReference type="InterPro" id="IPR000644">
    <property type="entry name" value="CBS_dom"/>
</dbReference>
<dbReference type="SMART" id="SM01091">
    <property type="entry name" value="CorC_HlyC"/>
    <property type="match status" value="1"/>
</dbReference>
<evidence type="ECO:0000256" key="2">
    <source>
        <dbReference type="ARBA" id="ARBA00006337"/>
    </source>
</evidence>
<dbReference type="InterPro" id="IPR036318">
    <property type="entry name" value="FAD-bd_PCMH-like_sf"/>
</dbReference>
<dbReference type="PANTHER" id="PTHR22777:SF32">
    <property type="entry name" value="UPF0053 INNER MEMBRANE PROTEIN YFJD"/>
    <property type="match status" value="1"/>
</dbReference>
<dbReference type="Proteomes" id="UP000187526">
    <property type="component" value="Unassembled WGS sequence"/>
</dbReference>
<accession>A0A1R1I282</accession>
<evidence type="ECO:0000256" key="3">
    <source>
        <dbReference type="ARBA" id="ARBA00022475"/>
    </source>
</evidence>
<dbReference type="Pfam" id="PF00571">
    <property type="entry name" value="CBS"/>
    <property type="match status" value="1"/>
</dbReference>
<keyword evidence="7 9" id="KW-0129">CBS domain</keyword>
<dbReference type="InterPro" id="IPR046342">
    <property type="entry name" value="CBS_dom_sf"/>
</dbReference>
<dbReference type="GO" id="GO:0005886">
    <property type="term" value="C:plasma membrane"/>
    <property type="evidence" value="ECO:0007669"/>
    <property type="project" value="UniProtKB-SubCell"/>
</dbReference>
<dbReference type="CDD" id="cd04590">
    <property type="entry name" value="CBS_pair_CorC_HlyC_assoc"/>
    <property type="match status" value="1"/>
</dbReference>
<evidence type="ECO:0000256" key="11">
    <source>
        <dbReference type="SAM" id="Phobius"/>
    </source>
</evidence>
<dbReference type="AlphaFoldDB" id="A0A1R1I282"/>
<dbReference type="PANTHER" id="PTHR22777">
    <property type="entry name" value="HEMOLYSIN-RELATED"/>
    <property type="match status" value="1"/>
</dbReference>
<comment type="caution">
    <text evidence="14">The sequence shown here is derived from an EMBL/GenBank/DDBJ whole genome shotgun (WGS) entry which is preliminary data.</text>
</comment>
<feature type="domain" description="CBS" evidence="12">
    <location>
        <begin position="277"/>
        <end position="334"/>
    </location>
</feature>
<sequence>MDNIPLSAQLGALVTLLALSAFFSMSETAMMAANRFRLRHLAQNGHRGAQKAMALLDKTDKMLGVILLGNNLVNAAAATLVSVIAMELFGDEKWALGASTLIITFAILVFSEITPKIIGASYADRMALIIAYLLTPLLRFCYPIIWFVNLFAAAILRLLGLSLRPSADSARLSPEELRSLVLESSNVIPKKHQAILNSLFDLNEITVEHMMTPRGSIEILDIAQEWDEVHQQLMTSHHSRLPVCRGSLDQLLGILPVRRLVAGIASAEFNELVLLEQLQQPYYIPAGTAVFTQLAFFQENRQRIGFVVDEYGEILGLLTLEDIIEEIVGDFTTSIPGLGADLDWSDDGSVVVEGSRQLRDLNRMLDLDFPLDGPKTLNGLILEHFQDIPEADVSLKLNNVAVEILQTQDRSVVTARIYRPQSEEESLSLYKPPPP</sequence>
<evidence type="ECO:0000256" key="4">
    <source>
        <dbReference type="ARBA" id="ARBA00022692"/>
    </source>
</evidence>
<dbReference type="Gene3D" id="3.10.580.10">
    <property type="entry name" value="CBS-domain"/>
    <property type="match status" value="1"/>
</dbReference>
<keyword evidence="5" id="KW-0677">Repeat</keyword>
<reference evidence="14 15" key="1">
    <citation type="submission" date="2016-10" db="EMBL/GenBank/DDBJ databases">
        <title>Alkaliphiles isolated from bioreactors.</title>
        <authorList>
            <person name="Salah Z."/>
            <person name="Rout S.P."/>
            <person name="Humphreys P.N."/>
        </authorList>
    </citation>
    <scope>NUCLEOTIDE SEQUENCE [LARGE SCALE GENOMIC DNA]</scope>
    <source>
        <strain evidence="14 15">ZS02</strain>
    </source>
</reference>
<evidence type="ECO:0000259" key="13">
    <source>
        <dbReference type="PROSITE" id="PS51846"/>
    </source>
</evidence>
<comment type="similarity">
    <text evidence="2">Belongs to the UPF0053 family.</text>
</comment>
<keyword evidence="4 10" id="KW-0812">Transmembrane</keyword>
<comment type="subcellular location">
    <subcellularLocation>
        <location evidence="1">Cell membrane</location>
        <topology evidence="1">Multi-pass membrane protein</topology>
    </subcellularLocation>
</comment>
<dbReference type="InterPro" id="IPR016169">
    <property type="entry name" value="FAD-bd_PCMH_sub2"/>
</dbReference>
<evidence type="ECO:0000256" key="10">
    <source>
        <dbReference type="PROSITE-ProRule" id="PRU01193"/>
    </source>
</evidence>
<dbReference type="Pfam" id="PF01595">
    <property type="entry name" value="CNNM"/>
    <property type="match status" value="1"/>
</dbReference>
<keyword evidence="15" id="KW-1185">Reference proteome</keyword>
<dbReference type="SUPFAM" id="SSF56176">
    <property type="entry name" value="FAD-binding/transporter-associated domain-like"/>
    <property type="match status" value="1"/>
</dbReference>
<keyword evidence="3" id="KW-1003">Cell membrane</keyword>
<dbReference type="PROSITE" id="PS51846">
    <property type="entry name" value="CNNM"/>
    <property type="match status" value="1"/>
</dbReference>